<dbReference type="Proteomes" id="UP001580391">
    <property type="component" value="Unassembled WGS sequence"/>
</dbReference>
<accession>A0ABV5BT52</accession>
<sequence length="220" mass="25819">MIRKQIFPLFLIFVLSSTFTNCFTVYPIREEILETKVLEEKVSDRNRTEVEIEYEIADKILELRIKEFIKKENLKSQKVSQTKKIHYGYRKSDEYRRLEGDDKPWNRDVLGMFADIAAGLEWLTIPFRTLSDIKEENFDRESILLSENEEIQNSGDLVLVLRAGNAEILETKLESSKVGIPLREIKKILPNLDRIEALVYRKNERLAYKVIPMFGVFKGI</sequence>
<organism evidence="1 2">
    <name type="scientific">Leptospira wolffii</name>
    <dbReference type="NCBI Taxonomy" id="409998"/>
    <lineage>
        <taxon>Bacteria</taxon>
        <taxon>Pseudomonadati</taxon>
        <taxon>Spirochaetota</taxon>
        <taxon>Spirochaetia</taxon>
        <taxon>Leptospirales</taxon>
        <taxon>Leptospiraceae</taxon>
        <taxon>Leptospira</taxon>
    </lineage>
</organism>
<evidence type="ECO:0000313" key="2">
    <source>
        <dbReference type="Proteomes" id="UP001580391"/>
    </source>
</evidence>
<protein>
    <submittedName>
        <fullName evidence="1">Uncharacterized protein</fullName>
    </submittedName>
</protein>
<dbReference type="RefSeq" id="WP_135701008.1">
    <property type="nucleotide sequence ID" value="NZ_JBHILI010000012.1"/>
</dbReference>
<name>A0ABV5BT52_9LEPT</name>
<proteinExistence type="predicted"/>
<keyword evidence="2" id="KW-1185">Reference proteome</keyword>
<reference evidence="1 2" key="1">
    <citation type="submission" date="2024-09" db="EMBL/GenBank/DDBJ databases">
        <title>Taxonomic and Genotyping Characterization of Leptospira Strains isolated from Multiple Sources in Colombia highlights the importance of intermediate species.</title>
        <authorList>
            <person name="Torres Higuera L."/>
            <person name="Rojas Tapias D."/>
            <person name="Jimenez Velasquez S."/>
            <person name="Renjifo Ibanez C."/>
        </authorList>
    </citation>
    <scope>NUCLEOTIDE SEQUENCE [LARGE SCALE GENOMIC DNA]</scope>
    <source>
        <strain evidence="1 2">Lep080</strain>
    </source>
</reference>
<dbReference type="EMBL" id="JBHILJ010000014">
    <property type="protein sequence ID" value="MFB5738375.1"/>
    <property type="molecule type" value="Genomic_DNA"/>
</dbReference>
<comment type="caution">
    <text evidence="1">The sequence shown here is derived from an EMBL/GenBank/DDBJ whole genome shotgun (WGS) entry which is preliminary data.</text>
</comment>
<gene>
    <name evidence="1" type="ORF">ACE5IX_17800</name>
</gene>
<evidence type="ECO:0000313" key="1">
    <source>
        <dbReference type="EMBL" id="MFB5738375.1"/>
    </source>
</evidence>